<gene>
    <name evidence="1" type="ORF">PSON_ATCC_30995.1.T1890035</name>
</gene>
<dbReference type="EMBL" id="CAJJDN010000189">
    <property type="protein sequence ID" value="CAD8128458.1"/>
    <property type="molecule type" value="Genomic_DNA"/>
</dbReference>
<organism evidence="1 2">
    <name type="scientific">Paramecium sonneborni</name>
    <dbReference type="NCBI Taxonomy" id="65129"/>
    <lineage>
        <taxon>Eukaryota</taxon>
        <taxon>Sar</taxon>
        <taxon>Alveolata</taxon>
        <taxon>Ciliophora</taxon>
        <taxon>Intramacronucleata</taxon>
        <taxon>Oligohymenophorea</taxon>
        <taxon>Peniculida</taxon>
        <taxon>Parameciidae</taxon>
        <taxon>Paramecium</taxon>
    </lineage>
</organism>
<name>A0A8S1RJV9_9CILI</name>
<keyword evidence="2" id="KW-1185">Reference proteome</keyword>
<protein>
    <submittedName>
        <fullName evidence="1">Uncharacterized protein</fullName>
    </submittedName>
</protein>
<sequence>MVSVVKLKCTQIKVAVVHKVYQSEMHYQKKLKRLEQYQQISFMPGLIRLLDIQKDEESTLCSNLFRIDVISELITIKFALVLVFIINNSNIN</sequence>
<dbReference type="AlphaFoldDB" id="A0A8S1RJV9"/>
<reference evidence="1" key="1">
    <citation type="submission" date="2021-01" db="EMBL/GenBank/DDBJ databases">
        <authorList>
            <consortium name="Genoscope - CEA"/>
            <person name="William W."/>
        </authorList>
    </citation>
    <scope>NUCLEOTIDE SEQUENCE</scope>
</reference>
<dbReference type="Proteomes" id="UP000692954">
    <property type="component" value="Unassembled WGS sequence"/>
</dbReference>
<accession>A0A8S1RJV9</accession>
<evidence type="ECO:0000313" key="1">
    <source>
        <dbReference type="EMBL" id="CAD8128458.1"/>
    </source>
</evidence>
<evidence type="ECO:0000313" key="2">
    <source>
        <dbReference type="Proteomes" id="UP000692954"/>
    </source>
</evidence>
<proteinExistence type="predicted"/>
<comment type="caution">
    <text evidence="1">The sequence shown here is derived from an EMBL/GenBank/DDBJ whole genome shotgun (WGS) entry which is preliminary data.</text>
</comment>